<feature type="region of interest" description="Disordered" evidence="1">
    <location>
        <begin position="122"/>
        <end position="141"/>
    </location>
</feature>
<evidence type="ECO:0000256" key="2">
    <source>
        <dbReference type="SAM" id="Phobius"/>
    </source>
</evidence>
<dbReference type="InterPro" id="IPR027381">
    <property type="entry name" value="LytR/CpsA/Psr_C"/>
</dbReference>
<name>F8JQ52_STREN</name>
<reference evidence="5" key="1">
    <citation type="submission" date="2011-12" db="EMBL/GenBank/DDBJ databases">
        <title>Complete genome sequence of Streptomyces cattleya strain DSM 46488.</title>
        <authorList>
            <person name="Ou H.-Y."/>
            <person name="Li P."/>
            <person name="Zhao C."/>
            <person name="O'Hagan D."/>
            <person name="Deng Z."/>
        </authorList>
    </citation>
    <scope>NUCLEOTIDE SEQUENCE [LARGE SCALE GENOMIC DNA]</scope>
    <source>
        <strain evidence="5">ATCC 35852 / DSM 46488 / JCM 4925 / NBRC 14057 / NRRL 8057</strain>
    </source>
</reference>
<feature type="domain" description="LytR/CpsA/Psr regulator C-terminal" evidence="3">
    <location>
        <begin position="146"/>
        <end position="236"/>
    </location>
</feature>
<accession>G8WS76</accession>
<feature type="region of interest" description="Disordered" evidence="1">
    <location>
        <begin position="214"/>
        <end position="259"/>
    </location>
</feature>
<evidence type="ECO:0000313" key="5">
    <source>
        <dbReference type="Proteomes" id="UP000007842"/>
    </source>
</evidence>
<keyword evidence="2" id="KW-0812">Transmembrane</keyword>
<evidence type="ECO:0000259" key="3">
    <source>
        <dbReference type="Pfam" id="PF13399"/>
    </source>
</evidence>
<feature type="compositionally biased region" description="Basic and acidic residues" evidence="1">
    <location>
        <begin position="37"/>
        <end position="47"/>
    </location>
</feature>
<keyword evidence="5" id="KW-1185">Reference proteome</keyword>
<dbReference type="Pfam" id="PF13399">
    <property type="entry name" value="LytR_C"/>
    <property type="match status" value="1"/>
</dbReference>
<feature type="compositionally biased region" description="Low complexity" evidence="1">
    <location>
        <begin position="238"/>
        <end position="249"/>
    </location>
</feature>
<dbReference type="RefSeq" id="WP_014143691.1">
    <property type="nucleotide sequence ID" value="NC_016111.1"/>
</dbReference>
<dbReference type="PATRIC" id="fig|1003195.11.peg.4435"/>
<dbReference type="Gene3D" id="3.30.70.2390">
    <property type="match status" value="1"/>
</dbReference>
<gene>
    <name evidence="4" type="ordered locus">SCATT_29450</name>
</gene>
<dbReference type="KEGG" id="sct:SCAT_2954"/>
<accession>F8JQ52</accession>
<keyword evidence="2" id="KW-1133">Transmembrane helix</keyword>
<protein>
    <submittedName>
        <fullName evidence="4">Putative transcriptional regulator</fullName>
    </submittedName>
</protein>
<dbReference type="KEGG" id="scy:SCATT_29450"/>
<feature type="region of interest" description="Disordered" evidence="1">
    <location>
        <begin position="1"/>
        <end position="80"/>
    </location>
</feature>
<evidence type="ECO:0000256" key="1">
    <source>
        <dbReference type="SAM" id="MobiDB-lite"/>
    </source>
</evidence>
<dbReference type="OrthoDB" id="4335935at2"/>
<keyword evidence="2" id="KW-0472">Membrane</keyword>
<feature type="transmembrane region" description="Helical" evidence="2">
    <location>
        <begin position="82"/>
        <end position="104"/>
    </location>
</feature>
<dbReference type="Proteomes" id="UP000007842">
    <property type="component" value="Chromosome"/>
</dbReference>
<organism evidence="4 5">
    <name type="scientific">Streptantibioticus cattleyicolor (strain ATCC 35852 / DSM 46488 / JCM 4925 / NBRC 14057 / NRRL 8057)</name>
    <name type="common">Streptomyces cattleya</name>
    <dbReference type="NCBI Taxonomy" id="1003195"/>
    <lineage>
        <taxon>Bacteria</taxon>
        <taxon>Bacillati</taxon>
        <taxon>Actinomycetota</taxon>
        <taxon>Actinomycetes</taxon>
        <taxon>Kitasatosporales</taxon>
        <taxon>Streptomycetaceae</taxon>
        <taxon>Streptantibioticus</taxon>
    </lineage>
</organism>
<feature type="compositionally biased region" description="Basic residues" evidence="1">
    <location>
        <begin position="63"/>
        <end position="77"/>
    </location>
</feature>
<dbReference type="EMBL" id="CP003219">
    <property type="protein sequence ID" value="AEW95316.1"/>
    <property type="molecule type" value="Genomic_DNA"/>
</dbReference>
<feature type="compositionally biased region" description="Gly residues" evidence="1">
    <location>
        <begin position="12"/>
        <end position="21"/>
    </location>
</feature>
<proteinExistence type="predicted"/>
<dbReference type="eggNOG" id="COG1316">
    <property type="taxonomic scope" value="Bacteria"/>
</dbReference>
<dbReference type="HOGENOM" id="CLU_1073299_0_0_11"/>
<dbReference type="AlphaFoldDB" id="F8JQ52"/>
<evidence type="ECO:0000313" key="4">
    <source>
        <dbReference type="EMBL" id="AEW95316.1"/>
    </source>
</evidence>
<sequence>MEPEEPVSWAGSGQGADGAGGLDAADQWVFDPALGEYRLRRPDERPAGEPPSGPGSTASGGRRATRHGVRGRRRAATRRGGGAWVAGAAVLLLTAGGGGAYFLLHDAGTPANARPAASASAGCASASPAADGGPAARPGPKAAPIDVRVTVLNGSGTFGQAESVLRWMQNTEGFLRTSNGGPAPHTATTTLVYAPGHADQARTLAAAMKLPSAALRPTSPRGGPKDPMTLTLGQDFRAPGVAPIPAAPAHSSGCATTGG</sequence>